<evidence type="ECO:0000313" key="2">
    <source>
        <dbReference type="Proteomes" id="UP001164250"/>
    </source>
</evidence>
<comment type="caution">
    <text evidence="1">The sequence shown here is derived from an EMBL/GenBank/DDBJ whole genome shotgun (WGS) entry which is preliminary data.</text>
</comment>
<sequence length="232" mass="25975">MPPTAMDFTTPALGTCRALTEPMASFFVEETSLLIYAKFVSRSIFSDMEEDPHFYWENQNNGTHRSQFNRSLADLMNSLVHEAVSSSNFFAAEDVNFTTFTRLYGLAQCTPDIVSSECRICLAACAWRNWIEGNAVNLIDPNLRVGSNRDMMRCIHIGLLCVQENVANRPTMASVVLMLTGGPLSLPTPSKPAYFMHSSTKTDKLESPTLHLSKNYVQFSLNETSITELEPR</sequence>
<proteinExistence type="predicted"/>
<accession>A0ACC1BEI9</accession>
<gene>
    <name evidence="1" type="ORF">Patl1_27485</name>
</gene>
<dbReference type="EMBL" id="CM047901">
    <property type="protein sequence ID" value="KAJ0097425.1"/>
    <property type="molecule type" value="Genomic_DNA"/>
</dbReference>
<protein>
    <submittedName>
        <fullName evidence="1">Uncharacterized protein</fullName>
    </submittedName>
</protein>
<dbReference type="Proteomes" id="UP001164250">
    <property type="component" value="Chromosome 5"/>
</dbReference>
<organism evidence="1 2">
    <name type="scientific">Pistacia atlantica</name>
    <dbReference type="NCBI Taxonomy" id="434234"/>
    <lineage>
        <taxon>Eukaryota</taxon>
        <taxon>Viridiplantae</taxon>
        <taxon>Streptophyta</taxon>
        <taxon>Embryophyta</taxon>
        <taxon>Tracheophyta</taxon>
        <taxon>Spermatophyta</taxon>
        <taxon>Magnoliopsida</taxon>
        <taxon>eudicotyledons</taxon>
        <taxon>Gunneridae</taxon>
        <taxon>Pentapetalae</taxon>
        <taxon>rosids</taxon>
        <taxon>malvids</taxon>
        <taxon>Sapindales</taxon>
        <taxon>Anacardiaceae</taxon>
        <taxon>Pistacia</taxon>
    </lineage>
</organism>
<keyword evidence="2" id="KW-1185">Reference proteome</keyword>
<name>A0ACC1BEI9_9ROSI</name>
<reference evidence="2" key="1">
    <citation type="journal article" date="2023" name="G3 (Bethesda)">
        <title>Genome assembly and association tests identify interacting loci associated with vigor, precocity, and sex in interspecific pistachio rootstocks.</title>
        <authorList>
            <person name="Palmer W."/>
            <person name="Jacygrad E."/>
            <person name="Sagayaradj S."/>
            <person name="Cavanaugh K."/>
            <person name="Han R."/>
            <person name="Bertier L."/>
            <person name="Beede B."/>
            <person name="Kafkas S."/>
            <person name="Golino D."/>
            <person name="Preece J."/>
            <person name="Michelmore R."/>
        </authorList>
    </citation>
    <scope>NUCLEOTIDE SEQUENCE [LARGE SCALE GENOMIC DNA]</scope>
</reference>
<evidence type="ECO:0000313" key="1">
    <source>
        <dbReference type="EMBL" id="KAJ0097425.1"/>
    </source>
</evidence>